<proteinExistence type="predicted"/>
<name>A0A511MMM1_9NOCA</name>
<dbReference type="RefSeq" id="WP_147137618.1">
    <property type="nucleotide sequence ID" value="NZ_BJXA01000046.1"/>
</dbReference>
<feature type="region of interest" description="Disordered" evidence="1">
    <location>
        <begin position="55"/>
        <end position="74"/>
    </location>
</feature>
<comment type="caution">
    <text evidence="2">The sequence shown here is derived from an EMBL/GenBank/DDBJ whole genome shotgun (WGS) entry which is preliminary data.</text>
</comment>
<accession>A0A511MMM1</accession>
<gene>
    <name evidence="2" type="ORF">NN4_56750</name>
</gene>
<evidence type="ECO:0000256" key="1">
    <source>
        <dbReference type="SAM" id="MobiDB-lite"/>
    </source>
</evidence>
<evidence type="ECO:0000313" key="2">
    <source>
        <dbReference type="EMBL" id="GEM41156.1"/>
    </source>
</evidence>
<organism evidence="2 3">
    <name type="scientific">Nocardia ninae NBRC 108245</name>
    <dbReference type="NCBI Taxonomy" id="1210091"/>
    <lineage>
        <taxon>Bacteria</taxon>
        <taxon>Bacillati</taxon>
        <taxon>Actinomycetota</taxon>
        <taxon>Actinomycetes</taxon>
        <taxon>Mycobacteriales</taxon>
        <taxon>Nocardiaceae</taxon>
        <taxon>Nocardia</taxon>
    </lineage>
</organism>
<dbReference type="Proteomes" id="UP000321424">
    <property type="component" value="Unassembled WGS sequence"/>
</dbReference>
<dbReference type="OrthoDB" id="4559389at2"/>
<evidence type="ECO:0000313" key="3">
    <source>
        <dbReference type="Proteomes" id="UP000321424"/>
    </source>
</evidence>
<sequence length="74" mass="8412">MESDSKLEDLRSVLSCVFEKLGAESLTEPDRVELVARAEVVQDQIDEIQDVVRDEEHVDMRTTHAPEPSGDRLF</sequence>
<reference evidence="2 3" key="1">
    <citation type="submission" date="2019-07" db="EMBL/GenBank/DDBJ databases">
        <title>Whole genome shotgun sequence of Nocardia ninae NBRC 108245.</title>
        <authorList>
            <person name="Hosoyama A."/>
            <person name="Uohara A."/>
            <person name="Ohji S."/>
            <person name="Ichikawa N."/>
        </authorList>
    </citation>
    <scope>NUCLEOTIDE SEQUENCE [LARGE SCALE GENOMIC DNA]</scope>
    <source>
        <strain evidence="2 3">NBRC 108245</strain>
    </source>
</reference>
<dbReference type="AlphaFoldDB" id="A0A511MMM1"/>
<keyword evidence="3" id="KW-1185">Reference proteome</keyword>
<protein>
    <submittedName>
        <fullName evidence="2">Uncharacterized protein</fullName>
    </submittedName>
</protein>
<dbReference type="EMBL" id="BJXA01000046">
    <property type="protein sequence ID" value="GEM41156.1"/>
    <property type="molecule type" value="Genomic_DNA"/>
</dbReference>